<evidence type="ECO:0000313" key="3">
    <source>
        <dbReference type="Proteomes" id="UP000248783"/>
    </source>
</evidence>
<organism evidence="2 3">
    <name type="scientific">Xylanimonas oleitrophica</name>
    <dbReference type="NCBI Taxonomy" id="2607479"/>
    <lineage>
        <taxon>Bacteria</taxon>
        <taxon>Bacillati</taxon>
        <taxon>Actinomycetota</taxon>
        <taxon>Actinomycetes</taxon>
        <taxon>Micrococcales</taxon>
        <taxon>Promicromonosporaceae</taxon>
        <taxon>Xylanimonas</taxon>
    </lineage>
</organism>
<gene>
    <name evidence="2" type="ORF">DNL40_04790</name>
</gene>
<feature type="transmembrane region" description="Helical" evidence="1">
    <location>
        <begin position="266"/>
        <end position="285"/>
    </location>
</feature>
<reference evidence="2 3" key="1">
    <citation type="submission" date="2018-06" db="EMBL/GenBank/DDBJ databases">
        <title>Whole genome sequencing of a novel hydrocarbon degrading bacterial strain, PW21 isolated from oil contaminated produced water sample.</title>
        <authorList>
            <person name="Nagkirti P."/>
            <person name="Shaikh A."/>
            <person name="Gowdaman V."/>
            <person name="Engineer A.E."/>
            <person name="Dagar S."/>
            <person name="Dhakephalkar P.K."/>
        </authorList>
    </citation>
    <scope>NUCLEOTIDE SEQUENCE [LARGE SCALE GENOMIC DNA]</scope>
    <source>
        <strain evidence="2 3">PW21</strain>
    </source>
</reference>
<sequence length="304" mass="30340">MAALLALVLLAAVLGLASVLVASQRRGPAAHAPAVAVAARRHETLVSLAAVLASVATVLAITSAPFASGPLHGTVPGPPGGLEATSPFVGAVVLCLVRALGERTWPRPRGVLRSAVLVRRTVADVGGWRLRTFLATVLVTAAALVVFGLTARPDGRSVASPNVLDEHGAVVGWGASGPYPGWAYGVPLLVALGLALAAVLVVLGVVTRRPPLALVPAEHDDAVRRTSAARVLAGAQAWAGSGAGLVMLVAASALHSAERPGPSVTVLVAGLVLLSGSLVVAATAIPARAPRRPEATSGTVPVSA</sequence>
<dbReference type="AlphaFoldDB" id="A0A2W5X1Q7"/>
<proteinExistence type="predicted"/>
<dbReference type="RefSeq" id="WP_111250092.1">
    <property type="nucleotide sequence ID" value="NZ_QKWH01000002.1"/>
</dbReference>
<feature type="transmembrane region" description="Helical" evidence="1">
    <location>
        <begin position="130"/>
        <end position="151"/>
    </location>
</feature>
<dbReference type="EMBL" id="QKWH01000002">
    <property type="protein sequence ID" value="PZR54235.1"/>
    <property type="molecule type" value="Genomic_DNA"/>
</dbReference>
<feature type="transmembrane region" description="Helical" evidence="1">
    <location>
        <begin position="182"/>
        <end position="206"/>
    </location>
</feature>
<keyword evidence="1" id="KW-0472">Membrane</keyword>
<keyword evidence="3" id="KW-1185">Reference proteome</keyword>
<feature type="transmembrane region" description="Helical" evidence="1">
    <location>
        <begin position="227"/>
        <end position="254"/>
    </location>
</feature>
<keyword evidence="1" id="KW-1133">Transmembrane helix</keyword>
<accession>A0A2W5X1Q7</accession>
<evidence type="ECO:0000313" key="2">
    <source>
        <dbReference type="EMBL" id="PZR54235.1"/>
    </source>
</evidence>
<protein>
    <submittedName>
        <fullName evidence="2">Uncharacterized protein</fullName>
    </submittedName>
</protein>
<comment type="caution">
    <text evidence="2">The sequence shown here is derived from an EMBL/GenBank/DDBJ whole genome shotgun (WGS) entry which is preliminary data.</text>
</comment>
<dbReference type="Proteomes" id="UP000248783">
    <property type="component" value="Unassembled WGS sequence"/>
</dbReference>
<keyword evidence="1" id="KW-0812">Transmembrane</keyword>
<feature type="transmembrane region" description="Helical" evidence="1">
    <location>
        <begin position="48"/>
        <end position="67"/>
    </location>
</feature>
<name>A0A2W5X1Q7_9MICO</name>
<evidence type="ECO:0000256" key="1">
    <source>
        <dbReference type="SAM" id="Phobius"/>
    </source>
</evidence>